<evidence type="ECO:0000256" key="2">
    <source>
        <dbReference type="ARBA" id="ARBA00007727"/>
    </source>
</evidence>
<sequence length="400" mass="45811">MKQKSRWSLLFPTLILLTLTLLYLSSLLLPKPPSPSPNPNNPSPPPKPCDLFRGRWIHDPLRRPLYDATCPFHRNSWNCLRNDRHNMTRINSLRWAPAACPAAVPSVDPEGFLRAMRGRRIGFVGDSLNENFLVAFLCVLRSADGGARKWKRKGAWRGGYFPRFDVTIAYHRAVLLARYEWQPANDTSANGVKGIYRVDVDIPADNWINVTKFYDVLLFNTGHWWGPDKFPDKTPLVFYREGKPILPPLGISDGLRVVLNSIIPIIEREVPRTTLKFWRTQSPRHFHGGEWNQNGSCLFDHPLHENQLDSWFDPKNSGVNKEAREVNHVIERAIRGTSIRLLDFTHLSEFRADAHPAIWLGKKDAVSVWGQDCLHWCLPGVPDTWVELLTTLILQNIENG</sequence>
<dbReference type="AlphaFoldDB" id="A0AAV9ES55"/>
<dbReference type="EMBL" id="JAUJYO010000005">
    <property type="protein sequence ID" value="KAK1315734.1"/>
    <property type="molecule type" value="Genomic_DNA"/>
</dbReference>
<comment type="caution">
    <text evidence="10">The sequence shown here is derived from an EMBL/GenBank/DDBJ whole genome shotgun (WGS) entry which is preliminary data.</text>
</comment>
<name>A0AAV9ES55_ACOCL</name>
<dbReference type="PANTHER" id="PTHR32285:SF23">
    <property type="entry name" value="PROTEIN TRICHOME BIREFRINGENCE-LIKE 12"/>
    <property type="match status" value="1"/>
</dbReference>
<evidence type="ECO:0000256" key="6">
    <source>
        <dbReference type="ARBA" id="ARBA00023034"/>
    </source>
</evidence>
<gene>
    <name evidence="10" type="ORF">QJS10_CPA05g01424</name>
</gene>
<evidence type="ECO:0000256" key="3">
    <source>
        <dbReference type="ARBA" id="ARBA00022692"/>
    </source>
</evidence>
<reference evidence="10" key="2">
    <citation type="submission" date="2023-06" db="EMBL/GenBank/DDBJ databases">
        <authorList>
            <person name="Ma L."/>
            <person name="Liu K.-W."/>
            <person name="Li Z."/>
            <person name="Hsiao Y.-Y."/>
            <person name="Qi Y."/>
            <person name="Fu T."/>
            <person name="Tang G."/>
            <person name="Zhang D."/>
            <person name="Sun W.-H."/>
            <person name="Liu D.-K."/>
            <person name="Li Y."/>
            <person name="Chen G.-Z."/>
            <person name="Liu X.-D."/>
            <person name="Liao X.-Y."/>
            <person name="Jiang Y.-T."/>
            <person name="Yu X."/>
            <person name="Hao Y."/>
            <person name="Huang J."/>
            <person name="Zhao X.-W."/>
            <person name="Ke S."/>
            <person name="Chen Y.-Y."/>
            <person name="Wu W.-L."/>
            <person name="Hsu J.-L."/>
            <person name="Lin Y.-F."/>
            <person name="Huang M.-D."/>
            <person name="Li C.-Y."/>
            <person name="Huang L."/>
            <person name="Wang Z.-W."/>
            <person name="Zhao X."/>
            <person name="Zhong W.-Y."/>
            <person name="Peng D.-H."/>
            <person name="Ahmad S."/>
            <person name="Lan S."/>
            <person name="Zhang J.-S."/>
            <person name="Tsai W.-C."/>
            <person name="Van De Peer Y."/>
            <person name="Liu Z.-J."/>
        </authorList>
    </citation>
    <scope>NUCLEOTIDE SEQUENCE</scope>
    <source>
        <strain evidence="10">CP</strain>
        <tissue evidence="10">Leaves</tissue>
    </source>
</reference>
<keyword evidence="4" id="KW-0735">Signal-anchor</keyword>
<evidence type="ECO:0008006" key="12">
    <source>
        <dbReference type="Google" id="ProtNLM"/>
    </source>
</evidence>
<evidence type="ECO:0000256" key="7">
    <source>
        <dbReference type="ARBA" id="ARBA00023136"/>
    </source>
</evidence>
<dbReference type="InterPro" id="IPR026057">
    <property type="entry name" value="TBL_C"/>
</dbReference>
<dbReference type="Pfam" id="PF14416">
    <property type="entry name" value="PMR5N"/>
    <property type="match status" value="1"/>
</dbReference>
<comment type="similarity">
    <text evidence="2">Belongs to the PC-esterase family. TBL subfamily.</text>
</comment>
<keyword evidence="11" id="KW-1185">Reference proteome</keyword>
<protein>
    <recommendedName>
        <fullName evidence="12">Trichome birefringence-like N-terminal domain-containing protein</fullName>
    </recommendedName>
</protein>
<reference evidence="10" key="1">
    <citation type="journal article" date="2023" name="Nat. Commun.">
        <title>Diploid and tetraploid genomes of Acorus and the evolution of monocots.</title>
        <authorList>
            <person name="Ma L."/>
            <person name="Liu K.W."/>
            <person name="Li Z."/>
            <person name="Hsiao Y.Y."/>
            <person name="Qi Y."/>
            <person name="Fu T."/>
            <person name="Tang G.D."/>
            <person name="Zhang D."/>
            <person name="Sun W.H."/>
            <person name="Liu D.K."/>
            <person name="Li Y."/>
            <person name="Chen G.Z."/>
            <person name="Liu X.D."/>
            <person name="Liao X.Y."/>
            <person name="Jiang Y.T."/>
            <person name="Yu X."/>
            <person name="Hao Y."/>
            <person name="Huang J."/>
            <person name="Zhao X.W."/>
            <person name="Ke S."/>
            <person name="Chen Y.Y."/>
            <person name="Wu W.L."/>
            <person name="Hsu J.L."/>
            <person name="Lin Y.F."/>
            <person name="Huang M.D."/>
            <person name="Li C.Y."/>
            <person name="Huang L."/>
            <person name="Wang Z.W."/>
            <person name="Zhao X."/>
            <person name="Zhong W.Y."/>
            <person name="Peng D.H."/>
            <person name="Ahmad S."/>
            <person name="Lan S."/>
            <person name="Zhang J.S."/>
            <person name="Tsai W.C."/>
            <person name="Van de Peer Y."/>
            <person name="Liu Z.J."/>
        </authorList>
    </citation>
    <scope>NUCLEOTIDE SEQUENCE</scope>
    <source>
        <strain evidence="10">CP</strain>
    </source>
</reference>
<organism evidence="10 11">
    <name type="scientific">Acorus calamus</name>
    <name type="common">Sweet flag</name>
    <dbReference type="NCBI Taxonomy" id="4465"/>
    <lineage>
        <taxon>Eukaryota</taxon>
        <taxon>Viridiplantae</taxon>
        <taxon>Streptophyta</taxon>
        <taxon>Embryophyta</taxon>
        <taxon>Tracheophyta</taxon>
        <taxon>Spermatophyta</taxon>
        <taxon>Magnoliopsida</taxon>
        <taxon>Liliopsida</taxon>
        <taxon>Acoraceae</taxon>
        <taxon>Acorus</taxon>
    </lineage>
</organism>
<dbReference type="InterPro" id="IPR029962">
    <property type="entry name" value="TBL"/>
</dbReference>
<dbReference type="PANTHER" id="PTHR32285">
    <property type="entry name" value="PROTEIN TRICHOME BIREFRINGENCE-LIKE 9-RELATED"/>
    <property type="match status" value="1"/>
</dbReference>
<evidence type="ECO:0000259" key="8">
    <source>
        <dbReference type="Pfam" id="PF13839"/>
    </source>
</evidence>
<dbReference type="GO" id="GO:1990538">
    <property type="term" value="F:xylan O-acetyltransferase activity"/>
    <property type="evidence" value="ECO:0007669"/>
    <property type="project" value="UniProtKB-ARBA"/>
</dbReference>
<evidence type="ECO:0000256" key="4">
    <source>
        <dbReference type="ARBA" id="ARBA00022968"/>
    </source>
</evidence>
<comment type="subcellular location">
    <subcellularLocation>
        <location evidence="1">Golgi apparatus membrane</location>
        <topology evidence="1">Single-pass type II membrane protein</topology>
    </subcellularLocation>
</comment>
<dbReference type="Proteomes" id="UP001180020">
    <property type="component" value="Unassembled WGS sequence"/>
</dbReference>
<dbReference type="GO" id="GO:0000139">
    <property type="term" value="C:Golgi membrane"/>
    <property type="evidence" value="ECO:0007669"/>
    <property type="project" value="UniProtKB-SubCell"/>
</dbReference>
<keyword evidence="7" id="KW-0472">Membrane</keyword>
<feature type="domain" description="Trichome birefringence-like C-terminal" evidence="8">
    <location>
        <begin position="104"/>
        <end position="391"/>
    </location>
</feature>
<evidence type="ECO:0000256" key="1">
    <source>
        <dbReference type="ARBA" id="ARBA00004323"/>
    </source>
</evidence>
<evidence type="ECO:0000256" key="5">
    <source>
        <dbReference type="ARBA" id="ARBA00022989"/>
    </source>
</evidence>
<keyword evidence="3" id="KW-0812">Transmembrane</keyword>
<proteinExistence type="inferred from homology"/>
<feature type="domain" description="Trichome birefringence-like N-terminal" evidence="9">
    <location>
        <begin position="48"/>
        <end position="100"/>
    </location>
</feature>
<evidence type="ECO:0000259" key="9">
    <source>
        <dbReference type="Pfam" id="PF14416"/>
    </source>
</evidence>
<dbReference type="Pfam" id="PF13839">
    <property type="entry name" value="PC-Esterase"/>
    <property type="match status" value="1"/>
</dbReference>
<keyword evidence="5" id="KW-1133">Transmembrane helix</keyword>
<evidence type="ECO:0000313" key="11">
    <source>
        <dbReference type="Proteomes" id="UP001180020"/>
    </source>
</evidence>
<evidence type="ECO:0000313" key="10">
    <source>
        <dbReference type="EMBL" id="KAK1315734.1"/>
    </source>
</evidence>
<keyword evidence="6" id="KW-0333">Golgi apparatus</keyword>
<accession>A0AAV9ES55</accession>
<dbReference type="InterPro" id="IPR025846">
    <property type="entry name" value="TBL_N"/>
</dbReference>